<organism evidence="4 5">
    <name type="scientific">Ziziphus jujuba var. spinosa</name>
    <dbReference type="NCBI Taxonomy" id="714518"/>
    <lineage>
        <taxon>Eukaryota</taxon>
        <taxon>Viridiplantae</taxon>
        <taxon>Streptophyta</taxon>
        <taxon>Embryophyta</taxon>
        <taxon>Tracheophyta</taxon>
        <taxon>Spermatophyta</taxon>
        <taxon>Magnoliopsida</taxon>
        <taxon>eudicotyledons</taxon>
        <taxon>Gunneridae</taxon>
        <taxon>Pentapetalae</taxon>
        <taxon>rosids</taxon>
        <taxon>fabids</taxon>
        <taxon>Rosales</taxon>
        <taxon>Rhamnaceae</taxon>
        <taxon>Paliureae</taxon>
        <taxon>Ziziphus</taxon>
    </lineage>
</organism>
<comment type="caution">
    <text evidence="4">The sequence shown here is derived from an EMBL/GenBank/DDBJ whole genome shotgun (WGS) entry which is preliminary data.</text>
</comment>
<proteinExistence type="predicted"/>
<dbReference type="EMBL" id="JAEACU010000001">
    <property type="protein sequence ID" value="KAH7545571.1"/>
    <property type="molecule type" value="Genomic_DNA"/>
</dbReference>
<evidence type="ECO:0000313" key="5">
    <source>
        <dbReference type="Proteomes" id="UP000813462"/>
    </source>
</evidence>
<dbReference type="Pfam" id="PF03478">
    <property type="entry name" value="Beta-prop_KIB1-4"/>
    <property type="match status" value="1"/>
</dbReference>
<dbReference type="PANTHER" id="PTHR47123">
    <property type="entry name" value="F-BOX PROTEIN SKIP23"/>
    <property type="match status" value="1"/>
</dbReference>
<feature type="region of interest" description="Disordered" evidence="1">
    <location>
        <begin position="1"/>
        <end position="23"/>
    </location>
</feature>
<evidence type="ECO:0000256" key="1">
    <source>
        <dbReference type="SAM" id="MobiDB-lite"/>
    </source>
</evidence>
<evidence type="ECO:0000259" key="3">
    <source>
        <dbReference type="Pfam" id="PF03478"/>
    </source>
</evidence>
<protein>
    <recommendedName>
        <fullName evidence="6">F-box protein At1g65770</fullName>
    </recommendedName>
</protein>
<feature type="compositionally biased region" description="Basic residues" evidence="1">
    <location>
        <begin position="1"/>
        <end position="13"/>
    </location>
</feature>
<reference evidence="4" key="1">
    <citation type="journal article" date="2021" name="Front. Plant Sci.">
        <title>Chromosome-Scale Genome Assembly for Chinese Sour Jujube and Insights Into Its Genome Evolution and Domestication Signature.</title>
        <authorList>
            <person name="Shen L.-Y."/>
            <person name="Luo H."/>
            <person name="Wang X.-L."/>
            <person name="Wang X.-M."/>
            <person name="Qiu X.-J."/>
            <person name="Liu H."/>
            <person name="Zhou S.-S."/>
            <person name="Jia K.-H."/>
            <person name="Nie S."/>
            <person name="Bao Y.-T."/>
            <person name="Zhang R.-G."/>
            <person name="Yun Q.-Z."/>
            <person name="Chai Y.-H."/>
            <person name="Lu J.-Y."/>
            <person name="Li Y."/>
            <person name="Zhao S.-W."/>
            <person name="Mao J.-F."/>
            <person name="Jia S.-G."/>
            <person name="Mao Y.-M."/>
        </authorList>
    </citation>
    <scope>NUCLEOTIDE SEQUENCE</scope>
    <source>
        <strain evidence="4">AT0</strain>
        <tissue evidence="4">Leaf</tissue>
    </source>
</reference>
<dbReference type="PANTHER" id="PTHR47123:SF3">
    <property type="entry name" value="DUF295 DOMAIN-CONTAINING PROTEIN"/>
    <property type="match status" value="1"/>
</dbReference>
<feature type="domain" description="F-box" evidence="2">
    <location>
        <begin position="25"/>
        <end position="60"/>
    </location>
</feature>
<dbReference type="InterPro" id="IPR005174">
    <property type="entry name" value="KIB1-4_b-propeller"/>
</dbReference>
<sequence length="405" mass="47246">MNSSLRKRKRKRWSSTSGKSTPSQWSNLGADILEEITRHLPTPTYIHGLRAVCKGWRSSIPPNPKNDVVLKHARLPLIFPFTVFKNFEPGCHYLLLKESTIYCLQPIKVRGRKPKVARRWFVKIEETESGKVYLRDPLSLSRMTIKNLKIFTRFPKVINLFDYRVREIGKEYRLQYVRGESQLLREEVIDFKKVVVGHNKDGQFVVMALHINGKLLVWKMGEDRWVGIHDGFQYYKDIAYHKGRFYVVDDTRRIIAVDCSSLEITQVAPSAPQDAHRTFTYLVKSQDDLYLIYRYGCSCLNVFKLDEELGKWDSNGSWLSDWVMFVGDGGFSCSFLAAEFGRRKGNRIYIRDSCFTSVKTDGKFEYNEALSLKRLSLYSKFFWPPPTWLKQTDQALEISERTGRD</sequence>
<name>A0A978W0T7_ZIZJJ</name>
<dbReference type="Proteomes" id="UP000813462">
    <property type="component" value="Unassembled WGS sequence"/>
</dbReference>
<dbReference type="InterPro" id="IPR001810">
    <property type="entry name" value="F-box_dom"/>
</dbReference>
<gene>
    <name evidence="4" type="ORF">FEM48_Zijuj01G0107600</name>
</gene>
<accession>A0A978W0T7</accession>
<dbReference type="Pfam" id="PF00646">
    <property type="entry name" value="F-box"/>
    <property type="match status" value="1"/>
</dbReference>
<feature type="domain" description="KIB1-4 beta-propeller" evidence="3">
    <location>
        <begin position="117"/>
        <end position="359"/>
    </location>
</feature>
<dbReference type="InterPro" id="IPR051304">
    <property type="entry name" value="SCF_F-box_domain"/>
</dbReference>
<evidence type="ECO:0000313" key="4">
    <source>
        <dbReference type="EMBL" id="KAH7545571.1"/>
    </source>
</evidence>
<evidence type="ECO:0000259" key="2">
    <source>
        <dbReference type="Pfam" id="PF00646"/>
    </source>
</evidence>
<dbReference type="AlphaFoldDB" id="A0A978W0T7"/>
<dbReference type="OrthoDB" id="638130at2759"/>
<evidence type="ECO:0008006" key="6">
    <source>
        <dbReference type="Google" id="ProtNLM"/>
    </source>
</evidence>